<feature type="domain" description="HemY N-terminal" evidence="11">
    <location>
        <begin position="31"/>
        <end position="116"/>
    </location>
</feature>
<dbReference type="GO" id="GO:0006779">
    <property type="term" value="P:porphyrin-containing compound biosynthetic process"/>
    <property type="evidence" value="ECO:0007669"/>
    <property type="project" value="UniProtKB-KW"/>
</dbReference>
<sequence>MRALLWLLTLFVLATLLALLAGNNQAVLTLYWSPTRAIDISLNMAILILFGLFLLGHALMRGVSGLIQLPRDARRWRIQQKERALHGHLLDAMSHYLAGRFSRARQAGQRALRQEEGLYGQQADPRDNVPAAQRLPYRMQLRALTHFIMAESSQAMQDGTQRDLHYTQALQAAEESSADIAVETREGIQLRATRWAIEDRQPAVALERLDALPQGTGRRVLALRHRLKAARQLGNTDLALETARTLARHKAFTPDAGRVLVSRLIVDQFKSAFDLDQLQRIWMRLDREERVWPEVALAAARQLVAVGGTAAQARAWLLPVWERVAAGEQSLSSSQRSALIAAIEPGLEGIDSDWLQRIETAYQRYPNRPDVQYLMGMACMKRQLWGKAQQFLTQAVQGLKDEPELHRNAWRALAELAEERNDGAAAQEAWKQAALVR</sequence>
<gene>
    <name evidence="12" type="ORF">SAMN02745977_01461</name>
</gene>
<keyword evidence="8 10" id="KW-0472">Membrane</keyword>
<keyword evidence="4" id="KW-1003">Cell membrane</keyword>
<organism evidence="12 13">
    <name type="scientific">Brachymonas denitrificans DSM 15123</name>
    <dbReference type="NCBI Taxonomy" id="1121117"/>
    <lineage>
        <taxon>Bacteria</taxon>
        <taxon>Pseudomonadati</taxon>
        <taxon>Pseudomonadota</taxon>
        <taxon>Betaproteobacteria</taxon>
        <taxon>Burkholderiales</taxon>
        <taxon>Comamonadaceae</taxon>
        <taxon>Brachymonas</taxon>
    </lineage>
</organism>
<dbReference type="GO" id="GO:0005886">
    <property type="term" value="C:plasma membrane"/>
    <property type="evidence" value="ECO:0007669"/>
    <property type="project" value="UniProtKB-SubCell"/>
</dbReference>
<dbReference type="GO" id="GO:0042168">
    <property type="term" value="P:heme metabolic process"/>
    <property type="evidence" value="ECO:0007669"/>
    <property type="project" value="InterPro"/>
</dbReference>
<dbReference type="OrthoDB" id="9151794at2"/>
<evidence type="ECO:0000256" key="8">
    <source>
        <dbReference type="ARBA" id="ARBA00023136"/>
    </source>
</evidence>
<evidence type="ECO:0000256" key="3">
    <source>
        <dbReference type="ARBA" id="ARBA00004744"/>
    </source>
</evidence>
<dbReference type="STRING" id="1121117.SAMN02745977_01461"/>
<keyword evidence="7 10" id="KW-1133">Transmembrane helix</keyword>
<dbReference type="InterPro" id="IPR005254">
    <property type="entry name" value="Heme_biosyn_assoc_TPR_pro"/>
</dbReference>
<dbReference type="InterPro" id="IPR011990">
    <property type="entry name" value="TPR-like_helical_dom_sf"/>
</dbReference>
<dbReference type="Gene3D" id="1.25.40.10">
    <property type="entry name" value="Tetratricopeptide repeat domain"/>
    <property type="match status" value="1"/>
</dbReference>
<dbReference type="SUPFAM" id="SSF48452">
    <property type="entry name" value="TPR-like"/>
    <property type="match status" value="1"/>
</dbReference>
<evidence type="ECO:0000256" key="1">
    <source>
        <dbReference type="ARBA" id="ARBA00002962"/>
    </source>
</evidence>
<comment type="function">
    <text evidence="1">Involved in a late step of protoheme IX synthesis.</text>
</comment>
<dbReference type="AlphaFoldDB" id="A0A1H8H7C8"/>
<evidence type="ECO:0000256" key="9">
    <source>
        <dbReference type="ARBA" id="ARBA00023244"/>
    </source>
</evidence>
<evidence type="ECO:0000256" key="6">
    <source>
        <dbReference type="ARBA" id="ARBA00022692"/>
    </source>
</evidence>
<reference evidence="12 13" key="1">
    <citation type="submission" date="2016-10" db="EMBL/GenBank/DDBJ databases">
        <authorList>
            <person name="de Groot N.N."/>
        </authorList>
    </citation>
    <scope>NUCLEOTIDE SEQUENCE [LARGE SCALE GENOMIC DNA]</scope>
    <source>
        <strain evidence="12 13">DSM 15123</strain>
    </source>
</reference>
<comment type="pathway">
    <text evidence="3">Porphyrin-containing compound metabolism; protoheme biosynthesis.</text>
</comment>
<evidence type="ECO:0000256" key="4">
    <source>
        <dbReference type="ARBA" id="ARBA00022475"/>
    </source>
</evidence>
<comment type="subcellular location">
    <subcellularLocation>
        <location evidence="2">Cell inner membrane</location>
        <topology evidence="2">Multi-pass membrane protein</topology>
    </subcellularLocation>
</comment>
<evidence type="ECO:0000313" key="13">
    <source>
        <dbReference type="Proteomes" id="UP000199531"/>
    </source>
</evidence>
<evidence type="ECO:0000256" key="5">
    <source>
        <dbReference type="ARBA" id="ARBA00022519"/>
    </source>
</evidence>
<protein>
    <submittedName>
        <fullName evidence="12">HemY protein</fullName>
    </submittedName>
</protein>
<dbReference type="Pfam" id="PF07219">
    <property type="entry name" value="HemY_N"/>
    <property type="match status" value="1"/>
</dbReference>
<proteinExistence type="predicted"/>
<dbReference type="Proteomes" id="UP000199531">
    <property type="component" value="Unassembled WGS sequence"/>
</dbReference>
<name>A0A1H8H7C8_9BURK</name>
<feature type="transmembrane region" description="Helical" evidence="10">
    <location>
        <begin position="42"/>
        <end position="67"/>
    </location>
</feature>
<dbReference type="NCBIfam" id="TIGR00540">
    <property type="entry name" value="TPR_hemY_coli"/>
    <property type="match status" value="1"/>
</dbReference>
<dbReference type="InterPro" id="IPR010817">
    <property type="entry name" value="HemY_N"/>
</dbReference>
<keyword evidence="13" id="KW-1185">Reference proteome</keyword>
<keyword evidence="5" id="KW-0997">Cell inner membrane</keyword>
<evidence type="ECO:0000259" key="11">
    <source>
        <dbReference type="Pfam" id="PF07219"/>
    </source>
</evidence>
<dbReference type="EMBL" id="FOCW01000002">
    <property type="protein sequence ID" value="SEN52153.1"/>
    <property type="molecule type" value="Genomic_DNA"/>
</dbReference>
<evidence type="ECO:0000256" key="7">
    <source>
        <dbReference type="ARBA" id="ARBA00022989"/>
    </source>
</evidence>
<keyword evidence="9" id="KW-0627">Porphyrin biosynthesis</keyword>
<evidence type="ECO:0000313" key="12">
    <source>
        <dbReference type="EMBL" id="SEN52153.1"/>
    </source>
</evidence>
<keyword evidence="6 10" id="KW-0812">Transmembrane</keyword>
<dbReference type="UniPathway" id="UPA00252"/>
<accession>A0A1H8H7C8</accession>
<dbReference type="RefSeq" id="WP_091815981.1">
    <property type="nucleotide sequence ID" value="NZ_FOCW01000002.1"/>
</dbReference>
<evidence type="ECO:0000256" key="2">
    <source>
        <dbReference type="ARBA" id="ARBA00004429"/>
    </source>
</evidence>
<evidence type="ECO:0000256" key="10">
    <source>
        <dbReference type="SAM" id="Phobius"/>
    </source>
</evidence>